<evidence type="ECO:0000256" key="6">
    <source>
        <dbReference type="ARBA" id="ARBA00022982"/>
    </source>
</evidence>
<keyword evidence="5" id="KW-0479">Metal-binding</keyword>
<dbReference type="GO" id="GO:0030313">
    <property type="term" value="C:cell envelope"/>
    <property type="evidence" value="ECO:0007669"/>
    <property type="project" value="UniProtKB-SubCell"/>
</dbReference>
<feature type="signal peptide" evidence="8">
    <location>
        <begin position="1"/>
        <end position="22"/>
    </location>
</feature>
<evidence type="ECO:0000256" key="3">
    <source>
        <dbReference type="ARBA" id="ARBA00022448"/>
    </source>
</evidence>
<keyword evidence="8" id="KW-0732">Signal</keyword>
<gene>
    <name evidence="10" type="ORF">SUTMEG_14140</name>
</gene>
<keyword evidence="4" id="KW-0349">Heme</keyword>
<protein>
    <recommendedName>
        <fullName evidence="9">Tetrahaem cytochrome domain-containing protein</fullName>
    </recommendedName>
</protein>
<keyword evidence="11" id="KW-1185">Reference proteome</keyword>
<dbReference type="Gene3D" id="1.10.1130.10">
    <property type="entry name" value="Flavocytochrome C3, Chain A"/>
    <property type="match status" value="1"/>
</dbReference>
<dbReference type="EMBL" id="AP018786">
    <property type="protein sequence ID" value="BBF23523.1"/>
    <property type="molecule type" value="Genomic_DNA"/>
</dbReference>
<comment type="cofactor">
    <cofactor evidence="1">
        <name>heme c</name>
        <dbReference type="ChEBI" id="CHEBI:61717"/>
    </cofactor>
</comment>
<evidence type="ECO:0000256" key="8">
    <source>
        <dbReference type="SAM" id="SignalP"/>
    </source>
</evidence>
<keyword evidence="6" id="KW-0249">Electron transport</keyword>
<dbReference type="OrthoDB" id="9154260at2"/>
<dbReference type="InterPro" id="IPR012286">
    <property type="entry name" value="Tetrahaem_cytochrome"/>
</dbReference>
<name>A0A2Z6IAG6_9BURK</name>
<dbReference type="InterPro" id="IPR036280">
    <property type="entry name" value="Multihaem_cyt_sf"/>
</dbReference>
<evidence type="ECO:0000256" key="5">
    <source>
        <dbReference type="ARBA" id="ARBA00022723"/>
    </source>
</evidence>
<evidence type="ECO:0000256" key="1">
    <source>
        <dbReference type="ARBA" id="ARBA00001926"/>
    </source>
</evidence>
<dbReference type="SUPFAM" id="SSF48695">
    <property type="entry name" value="Multiheme cytochromes"/>
    <property type="match status" value="1"/>
</dbReference>
<dbReference type="KEGG" id="sutt:SUTMEG_14140"/>
<reference evidence="10 11" key="1">
    <citation type="journal article" date="2018" name="Int. J. Syst. Evol. Microbiol.">
        <title>Mesosutterella multiformis gen. nov., sp. nov., a member of the family Sutterellaceae and Sutterella megalosphaeroides sp. nov., isolated from human faeces.</title>
        <authorList>
            <person name="Sakamoto M."/>
            <person name="Ikeyama N."/>
            <person name="Kunihiro T."/>
            <person name="Iino T."/>
            <person name="Yuki M."/>
            <person name="Ohkuma M."/>
        </authorList>
    </citation>
    <scope>NUCLEOTIDE SEQUENCE [LARGE SCALE GENOMIC DNA]</scope>
    <source>
        <strain evidence="10 11">6FBBBH3</strain>
    </source>
</reference>
<accession>A0A2Z6IAG6</accession>
<dbReference type="AlphaFoldDB" id="A0A2Z6IAG6"/>
<dbReference type="Proteomes" id="UP000271003">
    <property type="component" value="Chromosome"/>
</dbReference>
<evidence type="ECO:0000313" key="11">
    <source>
        <dbReference type="Proteomes" id="UP000271003"/>
    </source>
</evidence>
<evidence type="ECO:0000256" key="7">
    <source>
        <dbReference type="ARBA" id="ARBA00023004"/>
    </source>
</evidence>
<feature type="domain" description="Tetrahaem cytochrome" evidence="9">
    <location>
        <begin position="33"/>
        <end position="112"/>
    </location>
</feature>
<dbReference type="GO" id="GO:0046872">
    <property type="term" value="F:metal ion binding"/>
    <property type="evidence" value="ECO:0007669"/>
    <property type="project" value="UniProtKB-KW"/>
</dbReference>
<dbReference type="Pfam" id="PF14537">
    <property type="entry name" value="Cytochrom_c3_2"/>
    <property type="match status" value="1"/>
</dbReference>
<keyword evidence="3" id="KW-0813">Transport</keyword>
<evidence type="ECO:0000256" key="2">
    <source>
        <dbReference type="ARBA" id="ARBA00004196"/>
    </source>
</evidence>
<organism evidence="10 11">
    <name type="scientific">Sutterella megalosphaeroides</name>
    <dbReference type="NCBI Taxonomy" id="2494234"/>
    <lineage>
        <taxon>Bacteria</taxon>
        <taxon>Pseudomonadati</taxon>
        <taxon>Pseudomonadota</taxon>
        <taxon>Betaproteobacteria</taxon>
        <taxon>Burkholderiales</taxon>
        <taxon>Sutterellaceae</taxon>
        <taxon>Sutterella</taxon>
    </lineage>
</organism>
<evidence type="ECO:0000256" key="4">
    <source>
        <dbReference type="ARBA" id="ARBA00022617"/>
    </source>
</evidence>
<sequence>MKAIVSLLAGALALALSAHAVASDFLADRHVEKYNVPCESCHDPKAPGVMKQKDDQDVCTDCHGDYDKLVKLTQPKDEAEGNPHAQHDGILPCTECHKGHKAGVNYCAECHTWEFKTP</sequence>
<evidence type="ECO:0000259" key="9">
    <source>
        <dbReference type="Pfam" id="PF14537"/>
    </source>
</evidence>
<proteinExistence type="predicted"/>
<evidence type="ECO:0000313" key="10">
    <source>
        <dbReference type="EMBL" id="BBF23523.1"/>
    </source>
</evidence>
<dbReference type="RefSeq" id="WP_120177125.1">
    <property type="nucleotide sequence ID" value="NZ_AP018786.1"/>
</dbReference>
<feature type="chain" id="PRO_5016354566" description="Tetrahaem cytochrome domain-containing protein" evidence="8">
    <location>
        <begin position="23"/>
        <end position="118"/>
    </location>
</feature>
<keyword evidence="7" id="KW-0408">Iron</keyword>
<comment type="subcellular location">
    <subcellularLocation>
        <location evidence="2">Cell envelope</location>
    </subcellularLocation>
</comment>